<feature type="non-terminal residue" evidence="1">
    <location>
        <position position="1"/>
    </location>
</feature>
<dbReference type="Proteomes" id="UP000078540">
    <property type="component" value="Unassembled WGS sequence"/>
</dbReference>
<name>A0A195BUC2_9HYME</name>
<sequence length="121" mass="13176">NSPDLFATLRFAISLPKILISLRYDEQSLTRNVKVTCTFEVPHEKPVPIALRASRAATANRAKLSTVRGASSKFQVDPDEAGCNEGSNLSVSLDPLPQFAEQRRLAGSSKFSGGQICILWT</sequence>
<gene>
    <name evidence="1" type="ORF">ALC53_01277</name>
</gene>
<reference evidence="1 2" key="1">
    <citation type="submission" date="2015-09" db="EMBL/GenBank/DDBJ databases">
        <title>Atta colombica WGS genome.</title>
        <authorList>
            <person name="Nygaard S."/>
            <person name="Hu H."/>
            <person name="Boomsma J."/>
            <person name="Zhang G."/>
        </authorList>
    </citation>
    <scope>NUCLEOTIDE SEQUENCE [LARGE SCALE GENOMIC DNA]</scope>
    <source>
        <strain evidence="1">Treedump-2</strain>
        <tissue evidence="1">Whole body</tissue>
    </source>
</reference>
<keyword evidence="2" id="KW-1185">Reference proteome</keyword>
<evidence type="ECO:0000313" key="2">
    <source>
        <dbReference type="Proteomes" id="UP000078540"/>
    </source>
</evidence>
<dbReference type="AlphaFoldDB" id="A0A195BUC2"/>
<evidence type="ECO:0000313" key="1">
    <source>
        <dbReference type="EMBL" id="KYM92214.1"/>
    </source>
</evidence>
<accession>A0A195BUC2</accession>
<proteinExistence type="predicted"/>
<organism evidence="1 2">
    <name type="scientific">Atta colombica</name>
    <dbReference type="NCBI Taxonomy" id="520822"/>
    <lineage>
        <taxon>Eukaryota</taxon>
        <taxon>Metazoa</taxon>
        <taxon>Ecdysozoa</taxon>
        <taxon>Arthropoda</taxon>
        <taxon>Hexapoda</taxon>
        <taxon>Insecta</taxon>
        <taxon>Pterygota</taxon>
        <taxon>Neoptera</taxon>
        <taxon>Endopterygota</taxon>
        <taxon>Hymenoptera</taxon>
        <taxon>Apocrita</taxon>
        <taxon>Aculeata</taxon>
        <taxon>Formicoidea</taxon>
        <taxon>Formicidae</taxon>
        <taxon>Myrmicinae</taxon>
        <taxon>Atta</taxon>
    </lineage>
</organism>
<dbReference type="EMBL" id="KQ976403">
    <property type="protein sequence ID" value="KYM92214.1"/>
    <property type="molecule type" value="Genomic_DNA"/>
</dbReference>
<protein>
    <submittedName>
        <fullName evidence="1">Uncharacterized protein</fullName>
    </submittedName>
</protein>